<organism evidence="1 2">
    <name type="scientific">Streptomyces yokosukanensis</name>
    <dbReference type="NCBI Taxonomy" id="67386"/>
    <lineage>
        <taxon>Bacteria</taxon>
        <taxon>Bacillati</taxon>
        <taxon>Actinomycetota</taxon>
        <taxon>Actinomycetes</taxon>
        <taxon>Kitasatosporales</taxon>
        <taxon>Streptomycetaceae</taxon>
        <taxon>Streptomyces</taxon>
    </lineage>
</organism>
<name>A0A117Q0F1_9ACTN</name>
<protein>
    <recommendedName>
        <fullName evidence="3">Knr4/Smi1-like domain-containing protein</fullName>
    </recommendedName>
</protein>
<dbReference type="OrthoDB" id="1190024at2"/>
<sequence length="181" mass="19519">MNDDQADPVELAALREAFGVDGCGASALGWERVRAFEAEHGVVLPEPYRTFVATVTDGSFQGPPEYGLLALAEGGGGQRLGEPFPLTRMWLWEQDDGPYEDPDAVIEQVARDGSIVLGTDGCGMDWHLIVSGPHRGHIWQITGEGAVPFGARFGHTTAEAGFAGWVRHWADGREWFDGPAA</sequence>
<keyword evidence="2" id="KW-1185">Reference proteome</keyword>
<evidence type="ECO:0008006" key="3">
    <source>
        <dbReference type="Google" id="ProtNLM"/>
    </source>
</evidence>
<accession>A0A117Q0F1</accession>
<dbReference type="STRING" id="67386.AQI95_33765"/>
<dbReference type="InterPro" id="IPR037883">
    <property type="entry name" value="Knr4/Smi1-like_sf"/>
</dbReference>
<dbReference type="SUPFAM" id="SSF160631">
    <property type="entry name" value="SMI1/KNR4-like"/>
    <property type="match status" value="1"/>
</dbReference>
<dbReference type="RefSeq" id="WP_067132909.1">
    <property type="nucleotide sequence ID" value="NZ_JBFACD010000083.1"/>
</dbReference>
<dbReference type="Proteomes" id="UP000053127">
    <property type="component" value="Unassembled WGS sequence"/>
</dbReference>
<dbReference type="EMBL" id="LMWN01000046">
    <property type="protein sequence ID" value="KUN00944.1"/>
    <property type="molecule type" value="Genomic_DNA"/>
</dbReference>
<proteinExistence type="predicted"/>
<dbReference type="AlphaFoldDB" id="A0A117Q0F1"/>
<comment type="caution">
    <text evidence="1">The sequence shown here is derived from an EMBL/GenBank/DDBJ whole genome shotgun (WGS) entry which is preliminary data.</text>
</comment>
<reference evidence="1 2" key="1">
    <citation type="submission" date="2015-10" db="EMBL/GenBank/DDBJ databases">
        <title>Draft genome sequence of Streptomyces yokosukanensis DSM 40224, type strain for the species Streptomyces yokosukanensis.</title>
        <authorList>
            <person name="Ruckert C."/>
            <person name="Winkler A."/>
            <person name="Kalinowski J."/>
            <person name="Kampfer P."/>
            <person name="Glaeser S."/>
        </authorList>
    </citation>
    <scope>NUCLEOTIDE SEQUENCE [LARGE SCALE GENOMIC DNA]</scope>
    <source>
        <strain evidence="1 2">DSM 40224</strain>
    </source>
</reference>
<gene>
    <name evidence="1" type="ORF">AQI95_33765</name>
</gene>
<evidence type="ECO:0000313" key="2">
    <source>
        <dbReference type="Proteomes" id="UP000053127"/>
    </source>
</evidence>
<evidence type="ECO:0000313" key="1">
    <source>
        <dbReference type="EMBL" id="KUN00944.1"/>
    </source>
</evidence>